<evidence type="ECO:0000256" key="1">
    <source>
        <dbReference type="SAM" id="MobiDB-lite"/>
    </source>
</evidence>
<dbReference type="AlphaFoldDB" id="A0AAN6PUT7"/>
<feature type="compositionally biased region" description="Polar residues" evidence="1">
    <location>
        <begin position="193"/>
        <end position="202"/>
    </location>
</feature>
<evidence type="ECO:0000256" key="2">
    <source>
        <dbReference type="SAM" id="Phobius"/>
    </source>
</evidence>
<name>A0AAN6PUT7_9PEZI</name>
<keyword evidence="2" id="KW-1133">Transmembrane helix</keyword>
<protein>
    <submittedName>
        <fullName evidence="3">Uncharacterized protein</fullName>
    </submittedName>
</protein>
<dbReference type="EMBL" id="MU863713">
    <property type="protein sequence ID" value="KAK4096470.1"/>
    <property type="molecule type" value="Genomic_DNA"/>
</dbReference>
<reference evidence="3" key="2">
    <citation type="submission" date="2023-05" db="EMBL/GenBank/DDBJ databases">
        <authorList>
            <consortium name="Lawrence Berkeley National Laboratory"/>
            <person name="Steindorff A."/>
            <person name="Hensen N."/>
            <person name="Bonometti L."/>
            <person name="Westerberg I."/>
            <person name="Brannstrom I.O."/>
            <person name="Guillou S."/>
            <person name="Cros-Aarteil S."/>
            <person name="Calhoun S."/>
            <person name="Haridas S."/>
            <person name="Kuo A."/>
            <person name="Mondo S."/>
            <person name="Pangilinan J."/>
            <person name="Riley R."/>
            <person name="Labutti K."/>
            <person name="Andreopoulos B."/>
            <person name="Lipzen A."/>
            <person name="Chen C."/>
            <person name="Yanf M."/>
            <person name="Daum C."/>
            <person name="Ng V."/>
            <person name="Clum A."/>
            <person name="Ohm R."/>
            <person name="Martin F."/>
            <person name="Silar P."/>
            <person name="Natvig D."/>
            <person name="Lalanne C."/>
            <person name="Gautier V."/>
            <person name="Ament-Velasquez S.L."/>
            <person name="Kruys A."/>
            <person name="Hutchinson M.I."/>
            <person name="Powell A.J."/>
            <person name="Barry K."/>
            <person name="Miller A.N."/>
            <person name="Grigoriev I.V."/>
            <person name="Debuchy R."/>
            <person name="Gladieux P."/>
            <person name="Thoren M.H."/>
            <person name="Johannesson H."/>
        </authorList>
    </citation>
    <scope>NUCLEOTIDE SEQUENCE</scope>
    <source>
        <strain evidence="3">CBS 757.83</strain>
    </source>
</reference>
<keyword evidence="2" id="KW-0472">Membrane</keyword>
<organism evidence="3 4">
    <name type="scientific">Parathielavia hyrcaniae</name>
    <dbReference type="NCBI Taxonomy" id="113614"/>
    <lineage>
        <taxon>Eukaryota</taxon>
        <taxon>Fungi</taxon>
        <taxon>Dikarya</taxon>
        <taxon>Ascomycota</taxon>
        <taxon>Pezizomycotina</taxon>
        <taxon>Sordariomycetes</taxon>
        <taxon>Sordariomycetidae</taxon>
        <taxon>Sordariales</taxon>
        <taxon>Chaetomiaceae</taxon>
        <taxon>Parathielavia</taxon>
    </lineage>
</organism>
<sequence length="312" mass="32422">MSLGALTTAFTPPASCRASLTGPPIHDGTKYYQGPVFTSDCFPPNYSFNRSPDNYYSPAIACPVGYSTGCTSKNVLGTVTETAVICCPPSLTCNPNTMLWEQTLGCHSRFPGNTVFATVNYMSGSVVTSTGPATNTDSFDGALNAYSVQIRFQATDLPATTTETSTQTSSSSTASSGLVTTTVTWASSTSTSDGAPTPSTEGDANGGGGDVIITGTAIGIGVSSALGALLLAGIALFLYTRRRKDRRKALDSRGPLEFGDSAGHLTGQNPVPPQGAAFWNPNQHVGGGMVYHEMNSEPTKVVELPAYPISTR</sequence>
<dbReference type="CDD" id="cd12087">
    <property type="entry name" value="TM_EGFR-like"/>
    <property type="match status" value="1"/>
</dbReference>
<accession>A0AAN6PUT7</accession>
<dbReference type="Proteomes" id="UP001305647">
    <property type="component" value="Unassembled WGS sequence"/>
</dbReference>
<comment type="caution">
    <text evidence="3">The sequence shown here is derived from an EMBL/GenBank/DDBJ whole genome shotgun (WGS) entry which is preliminary data.</text>
</comment>
<keyword evidence="2" id="KW-0812">Transmembrane</keyword>
<evidence type="ECO:0000313" key="3">
    <source>
        <dbReference type="EMBL" id="KAK4096470.1"/>
    </source>
</evidence>
<gene>
    <name evidence="3" type="ORF">N658DRAFT_501571</name>
</gene>
<reference evidence="3" key="1">
    <citation type="journal article" date="2023" name="Mol. Phylogenet. Evol.">
        <title>Genome-scale phylogeny and comparative genomics of the fungal order Sordariales.</title>
        <authorList>
            <person name="Hensen N."/>
            <person name="Bonometti L."/>
            <person name="Westerberg I."/>
            <person name="Brannstrom I.O."/>
            <person name="Guillou S."/>
            <person name="Cros-Aarteil S."/>
            <person name="Calhoun S."/>
            <person name="Haridas S."/>
            <person name="Kuo A."/>
            <person name="Mondo S."/>
            <person name="Pangilinan J."/>
            <person name="Riley R."/>
            <person name="LaButti K."/>
            <person name="Andreopoulos B."/>
            <person name="Lipzen A."/>
            <person name="Chen C."/>
            <person name="Yan M."/>
            <person name="Daum C."/>
            <person name="Ng V."/>
            <person name="Clum A."/>
            <person name="Steindorff A."/>
            <person name="Ohm R.A."/>
            <person name="Martin F."/>
            <person name="Silar P."/>
            <person name="Natvig D.O."/>
            <person name="Lalanne C."/>
            <person name="Gautier V."/>
            <person name="Ament-Velasquez S.L."/>
            <person name="Kruys A."/>
            <person name="Hutchinson M.I."/>
            <person name="Powell A.J."/>
            <person name="Barry K."/>
            <person name="Miller A.N."/>
            <person name="Grigoriev I.V."/>
            <person name="Debuchy R."/>
            <person name="Gladieux P."/>
            <person name="Hiltunen Thoren M."/>
            <person name="Johannesson H."/>
        </authorList>
    </citation>
    <scope>NUCLEOTIDE SEQUENCE</scope>
    <source>
        <strain evidence="3">CBS 757.83</strain>
    </source>
</reference>
<feature type="transmembrane region" description="Helical" evidence="2">
    <location>
        <begin position="217"/>
        <end position="239"/>
    </location>
</feature>
<keyword evidence="4" id="KW-1185">Reference proteome</keyword>
<evidence type="ECO:0000313" key="4">
    <source>
        <dbReference type="Proteomes" id="UP001305647"/>
    </source>
</evidence>
<proteinExistence type="predicted"/>
<feature type="region of interest" description="Disordered" evidence="1">
    <location>
        <begin position="186"/>
        <end position="207"/>
    </location>
</feature>